<dbReference type="Proteomes" id="UP000541425">
    <property type="component" value="Unassembled WGS sequence"/>
</dbReference>
<sequence>MDRHVGEEEIQQAITTGIVFKGTKRSKKSEETKVKTKAKKKTYITGLHGSGAAKKKADIRRRRANRHKA</sequence>
<accession>A0A7W5XY43</accession>
<dbReference type="EMBL" id="JACICA010000008">
    <property type="protein sequence ID" value="MBB3703133.1"/>
    <property type="molecule type" value="Genomic_DNA"/>
</dbReference>
<proteinExistence type="predicted"/>
<name>A0A7W5XY43_9BACT</name>
<feature type="compositionally biased region" description="Basic residues" evidence="1">
    <location>
        <begin position="53"/>
        <end position="69"/>
    </location>
</feature>
<reference evidence="2 3" key="1">
    <citation type="submission" date="2020-08" db="EMBL/GenBank/DDBJ databases">
        <title>Genomic Encyclopedia of Type Strains, Phase IV (KMG-IV): sequencing the most valuable type-strain genomes for metagenomic binning, comparative biology and taxonomic classification.</title>
        <authorList>
            <person name="Goeker M."/>
        </authorList>
    </citation>
    <scope>NUCLEOTIDE SEQUENCE [LARGE SCALE GENOMIC DNA]</scope>
    <source>
        <strain evidence="2 3">DSM 22548</strain>
    </source>
</reference>
<dbReference type="RefSeq" id="WP_183697171.1">
    <property type="nucleotide sequence ID" value="NZ_JACICA010000008.1"/>
</dbReference>
<dbReference type="AlphaFoldDB" id="A0A7W5XY43"/>
<evidence type="ECO:0000313" key="2">
    <source>
        <dbReference type="EMBL" id="MBB3703133.1"/>
    </source>
</evidence>
<evidence type="ECO:0000256" key="1">
    <source>
        <dbReference type="SAM" id="MobiDB-lite"/>
    </source>
</evidence>
<protein>
    <submittedName>
        <fullName evidence="2">Uncharacterized protein</fullName>
    </submittedName>
</protein>
<evidence type="ECO:0000313" key="3">
    <source>
        <dbReference type="Proteomes" id="UP000541425"/>
    </source>
</evidence>
<comment type="caution">
    <text evidence="2">The sequence shown here is derived from an EMBL/GenBank/DDBJ whole genome shotgun (WGS) entry which is preliminary data.</text>
</comment>
<feature type="region of interest" description="Disordered" evidence="1">
    <location>
        <begin position="48"/>
        <end position="69"/>
    </location>
</feature>
<gene>
    <name evidence="2" type="ORF">FHS60_001611</name>
</gene>
<organism evidence="2 3">
    <name type="scientific">Alloprevotella rava</name>
    <dbReference type="NCBI Taxonomy" id="671218"/>
    <lineage>
        <taxon>Bacteria</taxon>
        <taxon>Pseudomonadati</taxon>
        <taxon>Bacteroidota</taxon>
        <taxon>Bacteroidia</taxon>
        <taxon>Bacteroidales</taxon>
        <taxon>Prevotellaceae</taxon>
        <taxon>Alloprevotella</taxon>
    </lineage>
</organism>